<dbReference type="PANTHER" id="PTHR23132">
    <property type="entry name" value="D-ALANINE--D-ALANINE LIGASE"/>
    <property type="match status" value="1"/>
</dbReference>
<proteinExistence type="inferred from homology"/>
<dbReference type="InterPro" id="IPR013815">
    <property type="entry name" value="ATP_grasp_subdomain_1"/>
</dbReference>
<keyword evidence="2" id="KW-0436">Ligase</keyword>
<keyword evidence="3" id="KW-0547">Nucleotide-binding</keyword>
<name>A0ABS3DLW6_9BACT</name>
<dbReference type="Gene3D" id="3.30.470.20">
    <property type="entry name" value="ATP-grasp fold, B domain"/>
    <property type="match status" value="1"/>
</dbReference>
<protein>
    <recommendedName>
        <fullName evidence="4">ATP-grasp domain-containing protein</fullName>
    </recommendedName>
</protein>
<sequence>MTQKPISRDLLKLTPLQRERLDVLFLAQYAPEPGAPWPGLHPEHGVLPRYNHELFHVLADLGLRCSPCRALEDLVHLRSEPNYVFTLLNRAPFRSSEVFTSAFCEWLEVPYLGAPPNIRALAEDKHLTKLTARALGIPTAPWIICPAEGPLPSAPDFPGPWFVKPRFGAASVGITEDSIQETEAGLHARLRYFQELGQACIVEALIPGLDLTVPVLGGPEPRVLGVAEEKSALPHGIVTHRQKRLLDGGRERKLVPPGPLAEQLRGHALKLCAAVMEFDYLRVDFRLHRDTGEVFLLEFNIGCNLGSHAAIMFTARQAGFTQADVIEHIVRHSLDRQRGLWSAASERTARESGR</sequence>
<dbReference type="Proteomes" id="UP000664052">
    <property type="component" value="Unassembled WGS sequence"/>
</dbReference>
<evidence type="ECO:0000256" key="3">
    <source>
        <dbReference type="PROSITE-ProRule" id="PRU00409"/>
    </source>
</evidence>
<dbReference type="EMBL" id="JAFIMU010000010">
    <property type="protein sequence ID" value="MBN8232316.1"/>
    <property type="molecule type" value="Genomic_DNA"/>
</dbReference>
<evidence type="ECO:0000256" key="1">
    <source>
        <dbReference type="ARBA" id="ARBA00010871"/>
    </source>
</evidence>
<keyword evidence="6" id="KW-1185">Reference proteome</keyword>
<dbReference type="InterPro" id="IPR011761">
    <property type="entry name" value="ATP-grasp"/>
</dbReference>
<comment type="caution">
    <text evidence="5">The sequence shown here is derived from an EMBL/GenBank/DDBJ whole genome shotgun (WGS) entry which is preliminary data.</text>
</comment>
<organism evidence="5 6">
    <name type="scientific">Corallococcus macrosporus</name>
    <dbReference type="NCBI Taxonomy" id="35"/>
    <lineage>
        <taxon>Bacteria</taxon>
        <taxon>Pseudomonadati</taxon>
        <taxon>Myxococcota</taxon>
        <taxon>Myxococcia</taxon>
        <taxon>Myxococcales</taxon>
        <taxon>Cystobacterineae</taxon>
        <taxon>Myxococcaceae</taxon>
        <taxon>Corallococcus</taxon>
    </lineage>
</organism>
<evidence type="ECO:0000256" key="2">
    <source>
        <dbReference type="ARBA" id="ARBA00022598"/>
    </source>
</evidence>
<keyword evidence="3" id="KW-0067">ATP-binding</keyword>
<dbReference type="PROSITE" id="PS50975">
    <property type="entry name" value="ATP_GRASP"/>
    <property type="match status" value="1"/>
</dbReference>
<evidence type="ECO:0000313" key="6">
    <source>
        <dbReference type="Proteomes" id="UP000664052"/>
    </source>
</evidence>
<dbReference type="Pfam" id="PF07478">
    <property type="entry name" value="Dala_Dala_lig_C"/>
    <property type="match status" value="1"/>
</dbReference>
<dbReference type="InterPro" id="IPR011095">
    <property type="entry name" value="Dala_Dala_lig_C"/>
</dbReference>
<dbReference type="SUPFAM" id="SSF56059">
    <property type="entry name" value="Glutathione synthetase ATP-binding domain-like"/>
    <property type="match status" value="1"/>
</dbReference>
<reference evidence="5 6" key="1">
    <citation type="submission" date="2021-02" db="EMBL/GenBank/DDBJ databases">
        <title>De Novo genome assembly of isolated myxobacteria.</title>
        <authorList>
            <person name="Stevens D.C."/>
        </authorList>
    </citation>
    <scope>NUCLEOTIDE SEQUENCE [LARGE SCALE GENOMIC DNA]</scope>
    <source>
        <strain evidence="5 6">ATCC 29039</strain>
    </source>
</reference>
<dbReference type="Gene3D" id="3.30.1490.20">
    <property type="entry name" value="ATP-grasp fold, A domain"/>
    <property type="match status" value="1"/>
</dbReference>
<evidence type="ECO:0000313" key="5">
    <source>
        <dbReference type="EMBL" id="MBN8232316.1"/>
    </source>
</evidence>
<accession>A0ABS3DLW6</accession>
<dbReference type="PANTHER" id="PTHR23132:SF23">
    <property type="entry name" value="D-ALANINE--D-ALANINE LIGASE B"/>
    <property type="match status" value="1"/>
</dbReference>
<comment type="similarity">
    <text evidence="1">Belongs to the D-alanine--D-alanine ligase family.</text>
</comment>
<evidence type="ECO:0000259" key="4">
    <source>
        <dbReference type="PROSITE" id="PS50975"/>
    </source>
</evidence>
<gene>
    <name evidence="5" type="ORF">JYK02_32870</name>
</gene>
<feature type="domain" description="ATP-grasp" evidence="4">
    <location>
        <begin position="129"/>
        <end position="331"/>
    </location>
</feature>
<dbReference type="RefSeq" id="WP_207056837.1">
    <property type="nucleotide sequence ID" value="NZ_JAFIMU010000010.1"/>
</dbReference>